<protein>
    <recommendedName>
        <fullName evidence="7">DNA 3'-5' helicase</fullName>
        <ecNumber evidence="7">5.6.2.4</ecNumber>
    </recommendedName>
</protein>
<evidence type="ECO:0000259" key="9">
    <source>
        <dbReference type="Pfam" id="PF00580"/>
    </source>
</evidence>
<evidence type="ECO:0000259" key="10">
    <source>
        <dbReference type="Pfam" id="PF13361"/>
    </source>
</evidence>
<dbReference type="AlphaFoldDB" id="A0A383EVP2"/>
<keyword evidence="5" id="KW-0413">Isomerase</keyword>
<reference evidence="11" key="1">
    <citation type="submission" date="2018-05" db="EMBL/GenBank/DDBJ databases">
        <authorList>
            <person name="Lanie J.A."/>
            <person name="Ng W.-L."/>
            <person name="Kazmierczak K.M."/>
            <person name="Andrzejewski T.M."/>
            <person name="Davidsen T.M."/>
            <person name="Wayne K.J."/>
            <person name="Tettelin H."/>
            <person name="Glass J.I."/>
            <person name="Rusch D."/>
            <person name="Podicherti R."/>
            <person name="Tsui H.-C.T."/>
            <person name="Winkler M.E."/>
        </authorList>
    </citation>
    <scope>NUCLEOTIDE SEQUENCE</scope>
</reference>
<dbReference type="EC" id="5.6.2.4" evidence="7"/>
<keyword evidence="4" id="KW-0067">ATP-binding</keyword>
<evidence type="ECO:0000313" key="11">
    <source>
        <dbReference type="EMBL" id="SVE60739.1"/>
    </source>
</evidence>
<sequence length="229" mass="27236">NKEQNIQQFFSFNQRIHQVVVEQPSAFIFERIGERYNHFLIDEFQDTSILQWQNILPLITDTIDYGKSLIVGDGKQSIYRWRAGDVKQFLKLPTIFKGEHLKFKNDWERKLKLHTQTENLKKNFRSKKEIIKFNNQFFNITKELLAPEMQDIYIELEQEFDHAINGGYIHLELFGDKENNFKDLILQRIIKEIKILVSQNNYSYRDIAILCNSHKRVSLVARALTENGI</sequence>
<dbReference type="GO" id="GO:0000725">
    <property type="term" value="P:recombinational repair"/>
    <property type="evidence" value="ECO:0007669"/>
    <property type="project" value="TreeGrafter"/>
</dbReference>
<feature type="non-terminal residue" evidence="11">
    <location>
        <position position="229"/>
    </location>
</feature>
<gene>
    <name evidence="11" type="ORF">METZ01_LOCUS513593</name>
</gene>
<dbReference type="GO" id="GO:0005524">
    <property type="term" value="F:ATP binding"/>
    <property type="evidence" value="ECO:0007669"/>
    <property type="project" value="UniProtKB-KW"/>
</dbReference>
<organism evidence="11">
    <name type="scientific">marine metagenome</name>
    <dbReference type="NCBI Taxonomy" id="408172"/>
    <lineage>
        <taxon>unclassified sequences</taxon>
        <taxon>metagenomes</taxon>
        <taxon>ecological metagenomes</taxon>
    </lineage>
</organism>
<comment type="catalytic activity">
    <reaction evidence="8">
        <text>ATP + H2O = ADP + phosphate + H(+)</text>
        <dbReference type="Rhea" id="RHEA:13065"/>
        <dbReference type="ChEBI" id="CHEBI:15377"/>
        <dbReference type="ChEBI" id="CHEBI:15378"/>
        <dbReference type="ChEBI" id="CHEBI:30616"/>
        <dbReference type="ChEBI" id="CHEBI:43474"/>
        <dbReference type="ChEBI" id="CHEBI:456216"/>
        <dbReference type="EC" id="5.6.2.4"/>
    </reaction>
</comment>
<dbReference type="GO" id="GO:0003677">
    <property type="term" value="F:DNA binding"/>
    <property type="evidence" value="ECO:0007669"/>
    <property type="project" value="InterPro"/>
</dbReference>
<comment type="catalytic activity">
    <reaction evidence="6">
        <text>Couples ATP hydrolysis with the unwinding of duplex DNA by translocating in the 3'-5' direction.</text>
        <dbReference type="EC" id="5.6.2.4"/>
    </reaction>
</comment>
<dbReference type="Pfam" id="PF13361">
    <property type="entry name" value="UvrD_C"/>
    <property type="match status" value="1"/>
</dbReference>
<keyword evidence="2" id="KW-0378">Hydrolase</keyword>
<feature type="non-terminal residue" evidence="11">
    <location>
        <position position="1"/>
    </location>
</feature>
<feature type="domain" description="UvrD-like helicase ATP-binding" evidence="9">
    <location>
        <begin position="8"/>
        <end position="93"/>
    </location>
</feature>
<evidence type="ECO:0000256" key="2">
    <source>
        <dbReference type="ARBA" id="ARBA00022801"/>
    </source>
</evidence>
<dbReference type="GO" id="GO:0005829">
    <property type="term" value="C:cytosol"/>
    <property type="evidence" value="ECO:0007669"/>
    <property type="project" value="TreeGrafter"/>
</dbReference>
<evidence type="ECO:0000256" key="4">
    <source>
        <dbReference type="ARBA" id="ARBA00022840"/>
    </source>
</evidence>
<proteinExistence type="predicted"/>
<dbReference type="Pfam" id="PF00580">
    <property type="entry name" value="UvrD-helicase"/>
    <property type="match status" value="1"/>
</dbReference>
<evidence type="ECO:0000256" key="5">
    <source>
        <dbReference type="ARBA" id="ARBA00023235"/>
    </source>
</evidence>
<evidence type="ECO:0000256" key="3">
    <source>
        <dbReference type="ARBA" id="ARBA00022806"/>
    </source>
</evidence>
<feature type="domain" description="UvrD-like helicase C-terminal" evidence="10">
    <location>
        <begin position="119"/>
        <end position="229"/>
    </location>
</feature>
<accession>A0A383EVP2</accession>
<dbReference type="SUPFAM" id="SSF52540">
    <property type="entry name" value="P-loop containing nucleoside triphosphate hydrolases"/>
    <property type="match status" value="1"/>
</dbReference>
<evidence type="ECO:0000256" key="7">
    <source>
        <dbReference type="ARBA" id="ARBA00034808"/>
    </source>
</evidence>
<keyword evidence="3" id="KW-0347">Helicase</keyword>
<evidence type="ECO:0000256" key="8">
    <source>
        <dbReference type="ARBA" id="ARBA00048988"/>
    </source>
</evidence>
<dbReference type="InterPro" id="IPR014016">
    <property type="entry name" value="UvrD-like_ATP-bd"/>
</dbReference>
<dbReference type="GO" id="GO:0016787">
    <property type="term" value="F:hydrolase activity"/>
    <property type="evidence" value="ECO:0007669"/>
    <property type="project" value="UniProtKB-KW"/>
</dbReference>
<name>A0A383EVP2_9ZZZZ</name>
<dbReference type="PANTHER" id="PTHR11070:SF67">
    <property type="entry name" value="DNA 3'-5' HELICASE"/>
    <property type="match status" value="1"/>
</dbReference>
<dbReference type="InterPro" id="IPR014017">
    <property type="entry name" value="DNA_helicase_UvrD-like_C"/>
</dbReference>
<dbReference type="InterPro" id="IPR027417">
    <property type="entry name" value="P-loop_NTPase"/>
</dbReference>
<keyword evidence="1" id="KW-0547">Nucleotide-binding</keyword>
<evidence type="ECO:0000256" key="6">
    <source>
        <dbReference type="ARBA" id="ARBA00034617"/>
    </source>
</evidence>
<dbReference type="Gene3D" id="3.40.50.300">
    <property type="entry name" value="P-loop containing nucleotide triphosphate hydrolases"/>
    <property type="match status" value="2"/>
</dbReference>
<dbReference type="GO" id="GO:0043138">
    <property type="term" value="F:3'-5' DNA helicase activity"/>
    <property type="evidence" value="ECO:0007669"/>
    <property type="project" value="UniProtKB-EC"/>
</dbReference>
<dbReference type="InterPro" id="IPR000212">
    <property type="entry name" value="DNA_helicase_UvrD/REP"/>
</dbReference>
<dbReference type="EMBL" id="UINC01229142">
    <property type="protein sequence ID" value="SVE60739.1"/>
    <property type="molecule type" value="Genomic_DNA"/>
</dbReference>
<evidence type="ECO:0000256" key="1">
    <source>
        <dbReference type="ARBA" id="ARBA00022741"/>
    </source>
</evidence>
<dbReference type="PANTHER" id="PTHR11070">
    <property type="entry name" value="UVRD / RECB / PCRA DNA HELICASE FAMILY MEMBER"/>
    <property type="match status" value="1"/>
</dbReference>